<dbReference type="OrthoDB" id="3365698at2759"/>
<feature type="domain" description="F-box" evidence="2">
    <location>
        <begin position="87"/>
        <end position="143"/>
    </location>
</feature>
<sequence>MTRIPDTTFQRWEIGGTGSWIKRHIVTYLQPYVSPQRPPSTSPPTLDCATLSGHPDYPVLSPTTESLNHSSPSAHHTNGRPTTSVHHMPPEILGKIFEFAIASSDTNLPMRLAIEETCRCLYHIASVCWTWRTVALDHTSLWSLIPLVCYRLRHKTLVTMHSATLGVERAGNSSLRFAADLGLFIPTKSLIIERLAESKHHISYVNLRISGYYGLEEILNPILEANGERSMTELSLCLEPSAAFIHERPDPYILFQNSTPSERYSFEQSLRSLQILRLKNVVLCAPNASFTNLRWLRLQGIMTNDNVSLVEALKVLETAYQLERLELVEMEVEEMKPPMPYDVVIPFPNLKTLYIKDVIVDTMQTLLCCIKPGPHQTFLSLSSSYLNRLYLDEEDHDQASRLRNATQPHRPCALVVHDKEGAAVDPEALRALLCRLPDLAAIHFRSNHLSPALFAALTYSSGSTVCPAEFPRFRQLLLSCETVDFIHESQNSLIEFFSSHPLEELILGGALRILSPEASNSVTGSDYAHSSGLSSLRIWLQENIGKVRMMERADFVAFESSTWQLW</sequence>
<evidence type="ECO:0000313" key="4">
    <source>
        <dbReference type="Proteomes" id="UP000059188"/>
    </source>
</evidence>
<dbReference type="Proteomes" id="UP000059188">
    <property type="component" value="Unassembled WGS sequence"/>
</dbReference>
<reference evidence="3 4" key="1">
    <citation type="submission" date="2014-11" db="EMBL/GenBank/DDBJ databases">
        <authorList>
            <person name="Wibberg Daniel"/>
        </authorList>
    </citation>
    <scope>NUCLEOTIDE SEQUENCE [LARGE SCALE GENOMIC DNA]</scope>
    <source>
        <strain evidence="3">Rhizoctonia solani AG1-IB 7/3/14</strain>
    </source>
</reference>
<gene>
    <name evidence="3" type="ORF">RSOLAG1IB_10556</name>
</gene>
<dbReference type="Pfam" id="PF12937">
    <property type="entry name" value="F-box-like"/>
    <property type="match status" value="1"/>
</dbReference>
<accession>A0A0B7G315</accession>
<name>A0A0B7G315_THACB</name>
<dbReference type="EMBL" id="LN679172">
    <property type="protein sequence ID" value="CEL62888.1"/>
    <property type="molecule type" value="Genomic_DNA"/>
</dbReference>
<feature type="region of interest" description="Disordered" evidence="1">
    <location>
        <begin position="62"/>
        <end position="85"/>
    </location>
</feature>
<evidence type="ECO:0000259" key="2">
    <source>
        <dbReference type="Pfam" id="PF12937"/>
    </source>
</evidence>
<evidence type="ECO:0000313" key="3">
    <source>
        <dbReference type="EMBL" id="CEL62888.1"/>
    </source>
</evidence>
<protein>
    <recommendedName>
        <fullName evidence="2">F-box domain-containing protein</fullName>
    </recommendedName>
</protein>
<dbReference type="AlphaFoldDB" id="A0A0B7G315"/>
<dbReference type="SUPFAM" id="SSF52047">
    <property type="entry name" value="RNI-like"/>
    <property type="match status" value="1"/>
</dbReference>
<dbReference type="Gene3D" id="1.20.1280.50">
    <property type="match status" value="1"/>
</dbReference>
<evidence type="ECO:0000256" key="1">
    <source>
        <dbReference type="SAM" id="MobiDB-lite"/>
    </source>
</evidence>
<organism evidence="3 4">
    <name type="scientific">Thanatephorus cucumeris (strain AG1-IB / isolate 7/3/14)</name>
    <name type="common">Lettuce bottom rot fungus</name>
    <name type="synonym">Rhizoctonia solani</name>
    <dbReference type="NCBI Taxonomy" id="1108050"/>
    <lineage>
        <taxon>Eukaryota</taxon>
        <taxon>Fungi</taxon>
        <taxon>Dikarya</taxon>
        <taxon>Basidiomycota</taxon>
        <taxon>Agaricomycotina</taxon>
        <taxon>Agaricomycetes</taxon>
        <taxon>Cantharellales</taxon>
        <taxon>Ceratobasidiaceae</taxon>
        <taxon>Rhizoctonia</taxon>
        <taxon>Rhizoctonia solani AG-1</taxon>
    </lineage>
</organism>
<dbReference type="InterPro" id="IPR001810">
    <property type="entry name" value="F-box_dom"/>
</dbReference>
<proteinExistence type="predicted"/>
<keyword evidence="4" id="KW-1185">Reference proteome</keyword>